<feature type="active site" evidence="12">
    <location>
        <position position="218"/>
    </location>
</feature>
<dbReference type="InterPro" id="IPR025202">
    <property type="entry name" value="PLD-like_dom"/>
</dbReference>
<keyword evidence="16" id="KW-1185">Reference proteome</keyword>
<keyword evidence="11 12" id="KW-1208">Phospholipid metabolism</keyword>
<dbReference type="InterPro" id="IPR022924">
    <property type="entry name" value="Cardiolipin_synthase"/>
</dbReference>
<comment type="subcellular location">
    <subcellularLocation>
        <location evidence="1 12">Cell membrane</location>
        <topology evidence="1 12">Multi-pass membrane protein</topology>
    </subcellularLocation>
</comment>
<dbReference type="GO" id="GO:0008808">
    <property type="term" value="F:cardiolipin synthase activity"/>
    <property type="evidence" value="ECO:0007669"/>
    <property type="project" value="UniProtKB-UniRule"/>
</dbReference>
<dbReference type="PROSITE" id="PS50035">
    <property type="entry name" value="PLD"/>
    <property type="match status" value="2"/>
</dbReference>
<comment type="catalytic activity">
    <reaction evidence="12">
        <text>2 a 1,2-diacyl-sn-glycero-3-phospho-(1'-sn-glycerol) = a cardiolipin + glycerol</text>
        <dbReference type="Rhea" id="RHEA:31451"/>
        <dbReference type="ChEBI" id="CHEBI:17754"/>
        <dbReference type="ChEBI" id="CHEBI:62237"/>
        <dbReference type="ChEBI" id="CHEBI:64716"/>
    </reaction>
</comment>
<evidence type="ECO:0000256" key="3">
    <source>
        <dbReference type="ARBA" id="ARBA00022516"/>
    </source>
</evidence>
<sequence length="475" mass="53786">MTIALIIYFLMAFVLMGRLLLYGVRPTKTLAWLLAIFTIPVGGMLFYFILGRNRKKNKFYTLKKTKAVSEYLEKVENNDPIDKENNVPTAIKNHLKLVKLVTKGSNFTPTFGNELIPLKNGSTTFEAIFSAMETAKKFIHIQYYIFEEGDLAERFKSILIQKVKEGVEVRFLYDALGSRSLSNKYINSLKAEGIEVYGFLPMHFGKLISSINYRNHRKIVIVDGIYGFTGGINVADKYISGDPVLGTWYDMHLQLKGNVVNSLQAVFAMDWSFASGTDNLLNTKYLVKHITEKHSIAQVVAGGPDSDFSSIHQHYFSIINSAKKYVYITNPYIIPGEALKEALQVAAMSGIDIRLLLSTNSDSLLVKWTVRSSFEDLLEAGVKIYLYPDGFLHGKVIISDDELATIGTANLDIRSFEENYEVNVLIYDSNITTELKQDFLKDCEKSEPLDYEQYLKRPKKERLKEGIAKVFSPVL</sequence>
<dbReference type="Gene3D" id="3.30.870.10">
    <property type="entry name" value="Endonuclease Chain A"/>
    <property type="match status" value="2"/>
</dbReference>
<evidence type="ECO:0000256" key="13">
    <source>
        <dbReference type="NCBIfam" id="TIGR04265"/>
    </source>
</evidence>
<evidence type="ECO:0000256" key="6">
    <source>
        <dbReference type="ARBA" id="ARBA00022737"/>
    </source>
</evidence>
<evidence type="ECO:0000256" key="12">
    <source>
        <dbReference type="HAMAP-Rule" id="MF_01916"/>
    </source>
</evidence>
<evidence type="ECO:0000256" key="4">
    <source>
        <dbReference type="ARBA" id="ARBA00022679"/>
    </source>
</evidence>
<dbReference type="AlphaFoldDB" id="A0A3D9H3Z6"/>
<reference evidence="15 16" key="1">
    <citation type="submission" date="2018-07" db="EMBL/GenBank/DDBJ databases">
        <title>Genomic Encyclopedia of Type Strains, Phase III (KMG-III): the genomes of soil and plant-associated and newly described type strains.</title>
        <authorList>
            <person name="Whitman W."/>
        </authorList>
    </citation>
    <scope>NUCLEOTIDE SEQUENCE [LARGE SCALE GENOMIC DNA]</scope>
    <source>
        <strain evidence="15 16">CECT 7946</strain>
    </source>
</reference>
<keyword evidence="4 12" id="KW-0808">Transferase</keyword>
<dbReference type="HAMAP" id="MF_01916">
    <property type="entry name" value="Cardiolipin_synth_Cls"/>
    <property type="match status" value="1"/>
</dbReference>
<feature type="active site" evidence="12">
    <location>
        <position position="223"/>
    </location>
</feature>
<dbReference type="Pfam" id="PF13091">
    <property type="entry name" value="PLDc_2"/>
    <property type="match status" value="2"/>
</dbReference>
<dbReference type="Proteomes" id="UP000256980">
    <property type="component" value="Unassembled WGS sequence"/>
</dbReference>
<feature type="active site" evidence="12">
    <location>
        <position position="393"/>
    </location>
</feature>
<keyword evidence="8 12" id="KW-0443">Lipid metabolism</keyword>
<evidence type="ECO:0000313" key="16">
    <source>
        <dbReference type="Proteomes" id="UP000256980"/>
    </source>
</evidence>
<gene>
    <name evidence="15" type="ORF">DFQ10_105236</name>
</gene>
<feature type="active site" evidence="12">
    <location>
        <position position="395"/>
    </location>
</feature>
<proteinExistence type="inferred from homology"/>
<feature type="transmembrane region" description="Helical" evidence="12">
    <location>
        <begin position="5"/>
        <end position="24"/>
    </location>
</feature>
<dbReference type="CDD" id="cd09110">
    <property type="entry name" value="PLDc_CLS_1"/>
    <property type="match status" value="1"/>
</dbReference>
<keyword evidence="5 12" id="KW-0812">Transmembrane</keyword>
<comment type="function">
    <text evidence="12">Catalyzes the reversible phosphatidyl group transfer from one phosphatidylglycerol molecule to another to form cardiolipin (CL) (diphosphatidylglycerol) and glycerol.</text>
</comment>
<evidence type="ECO:0000256" key="11">
    <source>
        <dbReference type="ARBA" id="ARBA00023264"/>
    </source>
</evidence>
<dbReference type="CDD" id="cd09112">
    <property type="entry name" value="PLDc_CLS_2"/>
    <property type="match status" value="1"/>
</dbReference>
<protein>
    <recommendedName>
        <fullName evidence="12 13">Cardiolipin synthase</fullName>
        <shortName evidence="12">CL synthase</shortName>
        <ecNumber evidence="12 13">2.7.8.-</ecNumber>
    </recommendedName>
</protein>
<evidence type="ECO:0000256" key="10">
    <source>
        <dbReference type="ARBA" id="ARBA00023209"/>
    </source>
</evidence>
<dbReference type="SUPFAM" id="SSF56024">
    <property type="entry name" value="Phospholipase D/nuclease"/>
    <property type="match status" value="2"/>
</dbReference>
<evidence type="ECO:0000259" key="14">
    <source>
        <dbReference type="PROSITE" id="PS50035"/>
    </source>
</evidence>
<name>A0A3D9H3Z6_9FLAO</name>
<accession>A0A3D9H3Z6</accession>
<evidence type="ECO:0000256" key="7">
    <source>
        <dbReference type="ARBA" id="ARBA00022989"/>
    </source>
</evidence>
<evidence type="ECO:0000256" key="8">
    <source>
        <dbReference type="ARBA" id="ARBA00023098"/>
    </source>
</evidence>
<dbReference type="RefSeq" id="WP_115817727.1">
    <property type="nucleotide sequence ID" value="NZ_QRDV01000005.1"/>
</dbReference>
<dbReference type="PANTHER" id="PTHR21248:SF20">
    <property type="entry name" value="CARDIOLIPIN SYNTHASE YWIE-RELATED"/>
    <property type="match status" value="1"/>
</dbReference>
<keyword evidence="7 12" id="KW-1133">Transmembrane helix</keyword>
<keyword evidence="2 12" id="KW-1003">Cell membrane</keyword>
<dbReference type="GO" id="GO:0005886">
    <property type="term" value="C:plasma membrane"/>
    <property type="evidence" value="ECO:0007669"/>
    <property type="project" value="UniProtKB-SubCell"/>
</dbReference>
<feature type="active site" evidence="12">
    <location>
        <position position="400"/>
    </location>
</feature>
<comment type="caution">
    <text evidence="15">The sequence shown here is derived from an EMBL/GenBank/DDBJ whole genome shotgun (WGS) entry which is preliminary data.</text>
</comment>
<feature type="transmembrane region" description="Helical" evidence="12">
    <location>
        <begin position="30"/>
        <end position="50"/>
    </location>
</feature>
<dbReference type="InterPro" id="IPR001736">
    <property type="entry name" value="PLipase_D/transphosphatidylase"/>
</dbReference>
<organism evidence="15 16">
    <name type="scientific">Winogradskyella eximia</name>
    <dbReference type="NCBI Taxonomy" id="262006"/>
    <lineage>
        <taxon>Bacteria</taxon>
        <taxon>Pseudomonadati</taxon>
        <taxon>Bacteroidota</taxon>
        <taxon>Flavobacteriia</taxon>
        <taxon>Flavobacteriales</taxon>
        <taxon>Flavobacteriaceae</taxon>
        <taxon>Winogradskyella</taxon>
    </lineage>
</organism>
<dbReference type="EC" id="2.7.8.-" evidence="12 13"/>
<evidence type="ECO:0000256" key="2">
    <source>
        <dbReference type="ARBA" id="ARBA00022475"/>
    </source>
</evidence>
<feature type="domain" description="PLD phosphodiesterase" evidence="14">
    <location>
        <begin position="388"/>
        <end position="415"/>
    </location>
</feature>
<keyword evidence="3 12" id="KW-0444">Lipid biosynthesis</keyword>
<dbReference type="GO" id="GO:0032049">
    <property type="term" value="P:cardiolipin biosynthetic process"/>
    <property type="evidence" value="ECO:0007669"/>
    <property type="project" value="UniProtKB-UniRule"/>
</dbReference>
<comment type="similarity">
    <text evidence="12">Belongs to the phospholipase D family. Cardiolipin synthase subfamily.</text>
</comment>
<feature type="domain" description="PLD phosphodiesterase" evidence="14">
    <location>
        <begin position="211"/>
        <end position="238"/>
    </location>
</feature>
<keyword evidence="10 12" id="KW-0594">Phospholipid biosynthesis</keyword>
<dbReference type="OrthoDB" id="9762009at2"/>
<dbReference type="InterPro" id="IPR030874">
    <property type="entry name" value="Cardiolipin_synth_Firmi"/>
</dbReference>
<dbReference type="InterPro" id="IPR027379">
    <property type="entry name" value="CLS_N"/>
</dbReference>
<dbReference type="EMBL" id="QRDV01000005">
    <property type="protein sequence ID" value="RED43636.1"/>
    <property type="molecule type" value="Genomic_DNA"/>
</dbReference>
<dbReference type="PANTHER" id="PTHR21248">
    <property type="entry name" value="CARDIOLIPIN SYNTHASE"/>
    <property type="match status" value="1"/>
</dbReference>
<dbReference type="Pfam" id="PF13396">
    <property type="entry name" value="PLDc_N"/>
    <property type="match status" value="1"/>
</dbReference>
<feature type="active site" evidence="12">
    <location>
        <position position="216"/>
    </location>
</feature>
<dbReference type="NCBIfam" id="TIGR04265">
    <property type="entry name" value="bac_cardiolipin"/>
    <property type="match status" value="1"/>
</dbReference>
<keyword evidence="6" id="KW-0677">Repeat</keyword>
<evidence type="ECO:0000256" key="9">
    <source>
        <dbReference type="ARBA" id="ARBA00023136"/>
    </source>
</evidence>
<evidence type="ECO:0000313" key="15">
    <source>
        <dbReference type="EMBL" id="RED43636.1"/>
    </source>
</evidence>
<evidence type="ECO:0000256" key="5">
    <source>
        <dbReference type="ARBA" id="ARBA00022692"/>
    </source>
</evidence>
<keyword evidence="9 12" id="KW-0472">Membrane</keyword>
<evidence type="ECO:0000256" key="1">
    <source>
        <dbReference type="ARBA" id="ARBA00004651"/>
    </source>
</evidence>
<dbReference type="SMART" id="SM00155">
    <property type="entry name" value="PLDc"/>
    <property type="match status" value="2"/>
</dbReference>